<dbReference type="SMART" id="SM00981">
    <property type="entry name" value="THUMP"/>
    <property type="match status" value="1"/>
</dbReference>
<feature type="compositionally biased region" description="Basic and acidic residues" evidence="2">
    <location>
        <begin position="314"/>
        <end position="330"/>
    </location>
</feature>
<sequence>MGEEGKRRNESSNNDRRNKRQKRQYIGGRGRGQFKGGNTKNYGARAIFVEFERLRSAGINGILVSCDIRSENLCKQECIMAFTEFAEKRYPKIHEALQKQEAPASGPRDIEKEIAAEAAREKKDSLFSTIKTDVKGLVFVEFQNKEMNPLEICLDFLNEVKQQNHSKTKYAVRITPVLATCYASEECILKAVQPLIDEHLSAQAKETRYSIVFRKRSNDDVERIKIIDKIAQLVDKKHKVDLSSPEVCILVDILTNACCLGIAPDYFSFKKYNIHELLGIGTAKPKDFMTGGRVAAPSKKAEEAEAGEAGQSETKQDDTSKAQDEKEKKE</sequence>
<evidence type="ECO:0000259" key="3">
    <source>
        <dbReference type="PROSITE" id="PS51165"/>
    </source>
</evidence>
<dbReference type="InterPro" id="IPR040183">
    <property type="entry name" value="THUMPD1-like"/>
</dbReference>
<feature type="compositionally biased region" description="Basic and acidic residues" evidence="2">
    <location>
        <begin position="1"/>
        <end position="16"/>
    </location>
</feature>
<dbReference type="Proteomes" id="UP000011087">
    <property type="component" value="Unassembled WGS sequence"/>
</dbReference>
<dbReference type="Pfam" id="PF02926">
    <property type="entry name" value="THUMP"/>
    <property type="match status" value="1"/>
</dbReference>
<dbReference type="InterPro" id="IPR004114">
    <property type="entry name" value="THUMP_dom"/>
</dbReference>
<dbReference type="eggNOG" id="KOG3943">
    <property type="taxonomic scope" value="Eukaryota"/>
</dbReference>
<evidence type="ECO:0000313" key="6">
    <source>
        <dbReference type="Proteomes" id="UP000011087"/>
    </source>
</evidence>
<dbReference type="AlphaFoldDB" id="L1JRT4"/>
<dbReference type="OMA" id="MNEKACV"/>
<evidence type="ECO:0000256" key="2">
    <source>
        <dbReference type="SAM" id="MobiDB-lite"/>
    </source>
</evidence>
<feature type="region of interest" description="Disordered" evidence="2">
    <location>
        <begin position="288"/>
        <end position="330"/>
    </location>
</feature>
<dbReference type="OrthoDB" id="367221at2759"/>
<organism evidence="4">
    <name type="scientific">Guillardia theta (strain CCMP2712)</name>
    <name type="common">Cryptophyte</name>
    <dbReference type="NCBI Taxonomy" id="905079"/>
    <lineage>
        <taxon>Eukaryota</taxon>
        <taxon>Cryptophyceae</taxon>
        <taxon>Pyrenomonadales</taxon>
        <taxon>Geminigeraceae</taxon>
        <taxon>Guillardia</taxon>
    </lineage>
</organism>
<dbReference type="FunFam" id="3.30.2300.10:FF:000001">
    <property type="entry name" value="THUMP domain-containing protein 1"/>
    <property type="match status" value="1"/>
</dbReference>
<protein>
    <recommendedName>
        <fullName evidence="3">THUMP domain-containing protein</fullName>
    </recommendedName>
</protein>
<dbReference type="Gene3D" id="3.30.2300.10">
    <property type="entry name" value="THUMP superfamily"/>
    <property type="match status" value="1"/>
</dbReference>
<proteinExistence type="predicted"/>
<reference evidence="6" key="2">
    <citation type="submission" date="2012-11" db="EMBL/GenBank/DDBJ databases">
        <authorList>
            <person name="Kuo A."/>
            <person name="Curtis B.A."/>
            <person name="Tanifuji G."/>
            <person name="Burki F."/>
            <person name="Gruber A."/>
            <person name="Irimia M."/>
            <person name="Maruyama S."/>
            <person name="Arias M.C."/>
            <person name="Ball S.G."/>
            <person name="Gile G.H."/>
            <person name="Hirakawa Y."/>
            <person name="Hopkins J.F."/>
            <person name="Rensing S.A."/>
            <person name="Schmutz J."/>
            <person name="Symeonidi A."/>
            <person name="Elias M."/>
            <person name="Eveleigh R.J."/>
            <person name="Herman E.K."/>
            <person name="Klute M.J."/>
            <person name="Nakayama T."/>
            <person name="Obornik M."/>
            <person name="Reyes-Prieto A."/>
            <person name="Armbrust E.V."/>
            <person name="Aves S.J."/>
            <person name="Beiko R.G."/>
            <person name="Coutinho P."/>
            <person name="Dacks J.B."/>
            <person name="Durnford D.G."/>
            <person name="Fast N.M."/>
            <person name="Green B.R."/>
            <person name="Grisdale C."/>
            <person name="Hempe F."/>
            <person name="Henrissat B."/>
            <person name="Hoppner M.P."/>
            <person name="Ishida K.-I."/>
            <person name="Kim E."/>
            <person name="Koreny L."/>
            <person name="Kroth P.G."/>
            <person name="Liu Y."/>
            <person name="Malik S.-B."/>
            <person name="Maier U.G."/>
            <person name="McRose D."/>
            <person name="Mock T."/>
            <person name="Neilson J.A."/>
            <person name="Onodera N.T."/>
            <person name="Poole A.M."/>
            <person name="Pritham E.J."/>
            <person name="Richards T.A."/>
            <person name="Rocap G."/>
            <person name="Roy S.W."/>
            <person name="Sarai C."/>
            <person name="Schaack S."/>
            <person name="Shirato S."/>
            <person name="Slamovits C.H."/>
            <person name="Spencer D.F."/>
            <person name="Suzuki S."/>
            <person name="Worden A.Z."/>
            <person name="Zauner S."/>
            <person name="Barry K."/>
            <person name="Bell C."/>
            <person name="Bharti A.K."/>
            <person name="Crow J.A."/>
            <person name="Grimwood J."/>
            <person name="Kramer R."/>
            <person name="Lindquist E."/>
            <person name="Lucas S."/>
            <person name="Salamov A."/>
            <person name="McFadden G.I."/>
            <person name="Lane C.E."/>
            <person name="Keeling P.J."/>
            <person name="Gray M.W."/>
            <person name="Grigoriev I.V."/>
            <person name="Archibald J.M."/>
        </authorList>
    </citation>
    <scope>NUCLEOTIDE SEQUENCE</scope>
    <source>
        <strain evidence="6">CCMP2712</strain>
    </source>
</reference>
<dbReference type="CDD" id="cd11717">
    <property type="entry name" value="THUMP_THUMPD1_like"/>
    <property type="match status" value="1"/>
</dbReference>
<dbReference type="EMBL" id="JH992977">
    <property type="protein sequence ID" value="EKX50890.1"/>
    <property type="molecule type" value="Genomic_DNA"/>
</dbReference>
<reference evidence="4 6" key="1">
    <citation type="journal article" date="2012" name="Nature">
        <title>Algal genomes reveal evolutionary mosaicism and the fate of nucleomorphs.</title>
        <authorList>
            <consortium name="DOE Joint Genome Institute"/>
            <person name="Curtis B.A."/>
            <person name="Tanifuji G."/>
            <person name="Burki F."/>
            <person name="Gruber A."/>
            <person name="Irimia M."/>
            <person name="Maruyama S."/>
            <person name="Arias M.C."/>
            <person name="Ball S.G."/>
            <person name="Gile G.H."/>
            <person name="Hirakawa Y."/>
            <person name="Hopkins J.F."/>
            <person name="Kuo A."/>
            <person name="Rensing S.A."/>
            <person name="Schmutz J."/>
            <person name="Symeonidi A."/>
            <person name="Elias M."/>
            <person name="Eveleigh R.J."/>
            <person name="Herman E.K."/>
            <person name="Klute M.J."/>
            <person name="Nakayama T."/>
            <person name="Obornik M."/>
            <person name="Reyes-Prieto A."/>
            <person name="Armbrust E.V."/>
            <person name="Aves S.J."/>
            <person name="Beiko R.G."/>
            <person name="Coutinho P."/>
            <person name="Dacks J.B."/>
            <person name="Durnford D.G."/>
            <person name="Fast N.M."/>
            <person name="Green B.R."/>
            <person name="Grisdale C.J."/>
            <person name="Hempel F."/>
            <person name="Henrissat B."/>
            <person name="Hoppner M.P."/>
            <person name="Ishida K."/>
            <person name="Kim E."/>
            <person name="Koreny L."/>
            <person name="Kroth P.G."/>
            <person name="Liu Y."/>
            <person name="Malik S.B."/>
            <person name="Maier U.G."/>
            <person name="McRose D."/>
            <person name="Mock T."/>
            <person name="Neilson J.A."/>
            <person name="Onodera N.T."/>
            <person name="Poole A.M."/>
            <person name="Pritham E.J."/>
            <person name="Richards T.A."/>
            <person name="Rocap G."/>
            <person name="Roy S.W."/>
            <person name="Sarai C."/>
            <person name="Schaack S."/>
            <person name="Shirato S."/>
            <person name="Slamovits C.H."/>
            <person name="Spencer D.F."/>
            <person name="Suzuki S."/>
            <person name="Worden A.Z."/>
            <person name="Zauner S."/>
            <person name="Barry K."/>
            <person name="Bell C."/>
            <person name="Bharti A.K."/>
            <person name="Crow J.A."/>
            <person name="Grimwood J."/>
            <person name="Kramer R."/>
            <person name="Lindquist E."/>
            <person name="Lucas S."/>
            <person name="Salamov A."/>
            <person name="McFadden G.I."/>
            <person name="Lane C.E."/>
            <person name="Keeling P.J."/>
            <person name="Gray M.W."/>
            <person name="Grigoriev I.V."/>
            <person name="Archibald J.M."/>
        </authorList>
    </citation>
    <scope>NUCLEOTIDE SEQUENCE</scope>
    <source>
        <strain evidence="4 6">CCMP2712</strain>
    </source>
</reference>
<evidence type="ECO:0000256" key="1">
    <source>
        <dbReference type="PROSITE-ProRule" id="PRU00529"/>
    </source>
</evidence>
<feature type="region of interest" description="Disordered" evidence="2">
    <location>
        <begin position="1"/>
        <end position="37"/>
    </location>
</feature>
<keyword evidence="1" id="KW-0694">RNA-binding</keyword>
<feature type="domain" description="THUMP" evidence="3">
    <location>
        <begin position="159"/>
        <end position="264"/>
    </location>
</feature>
<dbReference type="PROSITE" id="PS51165">
    <property type="entry name" value="THUMP"/>
    <property type="match status" value="1"/>
</dbReference>
<name>L1JRT4_GUITC</name>
<dbReference type="HOGENOM" id="CLU_039352_2_3_1"/>
<dbReference type="PANTHER" id="PTHR13452">
    <property type="entry name" value="THUMP DOMAIN CONTAINING PROTEIN 1-RELATED"/>
    <property type="match status" value="1"/>
</dbReference>
<dbReference type="PaxDb" id="55529-EKX50890"/>
<dbReference type="GO" id="GO:0006400">
    <property type="term" value="P:tRNA modification"/>
    <property type="evidence" value="ECO:0007669"/>
    <property type="project" value="InterPro"/>
</dbReference>
<dbReference type="SUPFAM" id="SSF143437">
    <property type="entry name" value="THUMP domain-like"/>
    <property type="match status" value="1"/>
</dbReference>
<accession>L1JRT4</accession>
<dbReference type="EnsemblProtists" id="EKX50890">
    <property type="protein sequence ID" value="EKX50890"/>
    <property type="gene ID" value="GUITHDRAFT_161739"/>
</dbReference>
<reference evidence="5" key="3">
    <citation type="submission" date="2015-06" db="UniProtKB">
        <authorList>
            <consortium name="EnsemblProtists"/>
        </authorList>
    </citation>
    <scope>IDENTIFICATION</scope>
</reference>
<keyword evidence="6" id="KW-1185">Reference proteome</keyword>
<dbReference type="GO" id="GO:0003723">
    <property type="term" value="F:RNA binding"/>
    <property type="evidence" value="ECO:0007669"/>
    <property type="project" value="UniProtKB-UniRule"/>
</dbReference>
<dbReference type="KEGG" id="gtt:GUITHDRAFT_161739"/>
<dbReference type="RefSeq" id="XP_005837870.1">
    <property type="nucleotide sequence ID" value="XM_005837813.1"/>
</dbReference>
<gene>
    <name evidence="4" type="ORF">GUITHDRAFT_161739</name>
</gene>
<dbReference type="GeneID" id="17307416"/>
<evidence type="ECO:0000313" key="5">
    <source>
        <dbReference type="EnsemblProtists" id="EKX50890"/>
    </source>
</evidence>
<evidence type="ECO:0000313" key="4">
    <source>
        <dbReference type="EMBL" id="EKX50890.1"/>
    </source>
</evidence>
<dbReference type="PANTHER" id="PTHR13452:SF10">
    <property type="entry name" value="THUMP DOMAIN-CONTAINING PROTEIN 1"/>
    <property type="match status" value="1"/>
</dbReference>